<reference evidence="2 3" key="1">
    <citation type="journal article" date="2014" name="Genome Announc.">
        <title>Draft Genome Sequence of the Antitrypanosomally Active Sponge-Associated Bacterium Actinokineospora sp. Strain EG49.</title>
        <authorList>
            <person name="Harjes J."/>
            <person name="Ryu T."/>
            <person name="Abdelmohsen U.R."/>
            <person name="Moitinho-Silva L."/>
            <person name="Horn H."/>
            <person name="Ravasi T."/>
            <person name="Hentschel U."/>
        </authorList>
    </citation>
    <scope>NUCLEOTIDE SEQUENCE [LARGE SCALE GENOMIC DNA]</scope>
    <source>
        <strain evidence="2 3">EG49</strain>
    </source>
</reference>
<evidence type="ECO:0000313" key="3">
    <source>
        <dbReference type="Proteomes" id="UP000019277"/>
    </source>
</evidence>
<keyword evidence="3" id="KW-1185">Reference proteome</keyword>
<accession>W7J8C7</accession>
<feature type="region of interest" description="Disordered" evidence="1">
    <location>
        <begin position="24"/>
        <end position="66"/>
    </location>
</feature>
<dbReference type="EMBL" id="AYXG01000083">
    <property type="protein sequence ID" value="EWC62269.1"/>
    <property type="molecule type" value="Genomic_DNA"/>
</dbReference>
<evidence type="ECO:0000313" key="2">
    <source>
        <dbReference type="EMBL" id="EWC62269.1"/>
    </source>
</evidence>
<comment type="caution">
    <text evidence="2">The sequence shown here is derived from an EMBL/GenBank/DDBJ whole genome shotgun (WGS) entry which is preliminary data.</text>
</comment>
<dbReference type="RefSeq" id="WP_161784452.1">
    <property type="nucleotide sequence ID" value="NZ_AYXG01000083.1"/>
</dbReference>
<gene>
    <name evidence="2" type="ORF">UO65_2448</name>
</gene>
<organism evidence="2 3">
    <name type="scientific">Actinokineospora spheciospongiae</name>
    <dbReference type="NCBI Taxonomy" id="909613"/>
    <lineage>
        <taxon>Bacteria</taxon>
        <taxon>Bacillati</taxon>
        <taxon>Actinomycetota</taxon>
        <taxon>Actinomycetes</taxon>
        <taxon>Pseudonocardiales</taxon>
        <taxon>Pseudonocardiaceae</taxon>
        <taxon>Actinokineospora</taxon>
    </lineage>
</organism>
<evidence type="ECO:0000256" key="1">
    <source>
        <dbReference type="SAM" id="MobiDB-lite"/>
    </source>
</evidence>
<dbReference type="AlphaFoldDB" id="W7J8C7"/>
<protein>
    <submittedName>
        <fullName evidence="2">Uncharacterized protein</fullName>
    </submittedName>
</protein>
<name>W7J8C7_9PSEU</name>
<sequence>MSSYEISGAAQNVVQADRVLGGVHFHQHAGPDRPDRVVSGALPESRTGSAARSTPARTRPCSCSTT</sequence>
<dbReference type="Proteomes" id="UP000019277">
    <property type="component" value="Unassembled WGS sequence"/>
</dbReference>
<feature type="compositionally biased region" description="Polar residues" evidence="1">
    <location>
        <begin position="46"/>
        <end position="66"/>
    </location>
</feature>
<proteinExistence type="predicted"/>